<evidence type="ECO:0000313" key="3">
    <source>
        <dbReference type="Proteomes" id="UP001196661"/>
    </source>
</evidence>
<keyword evidence="2" id="KW-0378">Hydrolase</keyword>
<dbReference type="EMBL" id="JADOER010000010">
    <property type="protein sequence ID" value="MBT9312816.1"/>
    <property type="molecule type" value="Genomic_DNA"/>
</dbReference>
<evidence type="ECO:0000313" key="2">
    <source>
        <dbReference type="EMBL" id="MBT9312816.1"/>
    </source>
</evidence>
<organism evidence="2 3">
    <name type="scientific">Leptothoe kymatousa TAU-MAC 1615</name>
    <dbReference type="NCBI Taxonomy" id="2364775"/>
    <lineage>
        <taxon>Bacteria</taxon>
        <taxon>Bacillati</taxon>
        <taxon>Cyanobacteriota</taxon>
        <taxon>Cyanophyceae</taxon>
        <taxon>Nodosilineales</taxon>
        <taxon>Cymatolegaceae</taxon>
        <taxon>Leptothoe</taxon>
        <taxon>Leptothoe kymatousa</taxon>
    </lineage>
</organism>
<reference evidence="2 3" key="1">
    <citation type="journal article" date="2021" name="Mar. Drugs">
        <title>Genome Reduction and Secondary Metabolism of the Marine Sponge-Associated Cyanobacterium Leptothoe.</title>
        <authorList>
            <person name="Konstantinou D."/>
            <person name="Popin R.V."/>
            <person name="Fewer D.P."/>
            <person name="Sivonen K."/>
            <person name="Gkelis S."/>
        </authorList>
    </citation>
    <scope>NUCLEOTIDE SEQUENCE [LARGE SCALE GENOMIC DNA]</scope>
    <source>
        <strain evidence="2 3">TAU-MAC 1615</strain>
    </source>
</reference>
<dbReference type="SUPFAM" id="SSF53474">
    <property type="entry name" value="alpha/beta-Hydrolases"/>
    <property type="match status" value="1"/>
</dbReference>
<dbReference type="RefSeq" id="WP_215618720.1">
    <property type="nucleotide sequence ID" value="NZ_JADOER010000010.1"/>
</dbReference>
<evidence type="ECO:0000259" key="1">
    <source>
        <dbReference type="Pfam" id="PF00561"/>
    </source>
</evidence>
<dbReference type="InterPro" id="IPR000073">
    <property type="entry name" value="AB_hydrolase_1"/>
</dbReference>
<dbReference type="PRINTS" id="PR00111">
    <property type="entry name" value="ABHYDROLASE"/>
</dbReference>
<comment type="caution">
    <text evidence="2">The sequence shown here is derived from an EMBL/GenBank/DDBJ whole genome shotgun (WGS) entry which is preliminary data.</text>
</comment>
<name>A0ABS5Y4V0_9CYAN</name>
<dbReference type="PANTHER" id="PTHR43798:SF33">
    <property type="entry name" value="HYDROLASE, PUTATIVE (AFU_ORTHOLOGUE AFUA_2G14860)-RELATED"/>
    <property type="match status" value="1"/>
</dbReference>
<protein>
    <submittedName>
        <fullName evidence="2">Alpha/beta hydrolase</fullName>
    </submittedName>
</protein>
<dbReference type="GO" id="GO:0016787">
    <property type="term" value="F:hydrolase activity"/>
    <property type="evidence" value="ECO:0007669"/>
    <property type="project" value="UniProtKB-KW"/>
</dbReference>
<sequence>MTPRIKRAFLDTGHGQLLYRTAGRAESGEALLLLHMSPRSSDEFLELIPLLATNRQVIAMDMMGFGDSDTPPDAYAMADYAADAIALLDALNLPTVSILGHTFGAFVAGEIAAAYPKRVNHLILCNILGLDTTATANVNKKYATGFVLQADGSHLLERWNARLEYIGSPGLNHRWVLDDLKAFGRTAYAARAATTYWPNSAARFQQINSATLLLWGLDEVNQFERQGLAKAENRFWVTQAIANHQVIELDHGTICMMNQIPHEIAQIVEQFLAP</sequence>
<dbReference type="InterPro" id="IPR029058">
    <property type="entry name" value="AB_hydrolase_fold"/>
</dbReference>
<proteinExistence type="predicted"/>
<dbReference type="PANTHER" id="PTHR43798">
    <property type="entry name" value="MONOACYLGLYCEROL LIPASE"/>
    <property type="match status" value="1"/>
</dbReference>
<feature type="domain" description="AB hydrolase-1" evidence="1">
    <location>
        <begin position="30"/>
        <end position="169"/>
    </location>
</feature>
<accession>A0ABS5Y4V0</accession>
<dbReference type="Gene3D" id="3.40.50.1820">
    <property type="entry name" value="alpha/beta hydrolase"/>
    <property type="match status" value="1"/>
</dbReference>
<dbReference type="Pfam" id="PF00561">
    <property type="entry name" value="Abhydrolase_1"/>
    <property type="match status" value="1"/>
</dbReference>
<gene>
    <name evidence="2" type="ORF">IXB28_11405</name>
</gene>
<keyword evidence="3" id="KW-1185">Reference proteome</keyword>
<dbReference type="InterPro" id="IPR050266">
    <property type="entry name" value="AB_hydrolase_sf"/>
</dbReference>
<dbReference type="Proteomes" id="UP001196661">
    <property type="component" value="Unassembled WGS sequence"/>
</dbReference>